<dbReference type="AlphaFoldDB" id="A0AAW4N9X3"/>
<reference evidence="2" key="1">
    <citation type="submission" date="2021-06" db="EMBL/GenBank/DDBJ databases">
        <title>Collection of gut derived symbiotic bacterial strains cultured from healthy donors.</title>
        <authorList>
            <person name="Lin H."/>
            <person name="Littmann E."/>
            <person name="Pamer E.G."/>
        </authorList>
    </citation>
    <scope>NUCLEOTIDE SEQUENCE</scope>
    <source>
        <strain evidence="2">MSK.21.74</strain>
    </source>
</reference>
<accession>A0AAW4N9X3</accession>
<proteinExistence type="predicted"/>
<sequence>MYQGAYGENIALFMIGSLAGIWMMIIVSRWLEKFSSDKIAVLSSGSILMLGFQSHFFRLLTAVLQKVGITRELWSFDLSTLVGSLAIVIAFYPIILFVKRYCPILMGMRK</sequence>
<protein>
    <submittedName>
        <fullName evidence="2">Uncharacterized protein</fullName>
    </submittedName>
</protein>
<dbReference type="EMBL" id="JAHOEI010000093">
    <property type="protein sequence ID" value="MBV3389053.1"/>
    <property type="molecule type" value="Genomic_DNA"/>
</dbReference>
<keyword evidence="1" id="KW-0812">Transmembrane</keyword>
<keyword evidence="1" id="KW-0472">Membrane</keyword>
<dbReference type="Proteomes" id="UP001196765">
    <property type="component" value="Unassembled WGS sequence"/>
</dbReference>
<comment type="caution">
    <text evidence="2">The sequence shown here is derived from an EMBL/GenBank/DDBJ whole genome shotgun (WGS) entry which is preliminary data.</text>
</comment>
<dbReference type="RefSeq" id="WP_217745135.1">
    <property type="nucleotide sequence ID" value="NZ_JAHOEI010000093.1"/>
</dbReference>
<evidence type="ECO:0000313" key="2">
    <source>
        <dbReference type="EMBL" id="MBV3389053.1"/>
    </source>
</evidence>
<gene>
    <name evidence="2" type="ORF">KSW82_15100</name>
</gene>
<feature type="transmembrane region" description="Helical" evidence="1">
    <location>
        <begin position="39"/>
        <end position="58"/>
    </location>
</feature>
<feature type="transmembrane region" description="Helical" evidence="1">
    <location>
        <begin position="78"/>
        <end position="98"/>
    </location>
</feature>
<feature type="transmembrane region" description="Helical" evidence="1">
    <location>
        <begin position="6"/>
        <end position="27"/>
    </location>
</feature>
<keyword evidence="1" id="KW-1133">Transmembrane helix</keyword>
<evidence type="ECO:0000256" key="1">
    <source>
        <dbReference type="SAM" id="Phobius"/>
    </source>
</evidence>
<organism evidence="2 3">
    <name type="scientific">Segatella copri</name>
    <dbReference type="NCBI Taxonomy" id="165179"/>
    <lineage>
        <taxon>Bacteria</taxon>
        <taxon>Pseudomonadati</taxon>
        <taxon>Bacteroidota</taxon>
        <taxon>Bacteroidia</taxon>
        <taxon>Bacteroidales</taxon>
        <taxon>Prevotellaceae</taxon>
        <taxon>Segatella</taxon>
    </lineage>
</organism>
<evidence type="ECO:0000313" key="3">
    <source>
        <dbReference type="Proteomes" id="UP001196765"/>
    </source>
</evidence>
<name>A0AAW4N9X3_9BACT</name>